<dbReference type="InterPro" id="IPR036322">
    <property type="entry name" value="WD40_repeat_dom_sf"/>
</dbReference>
<protein>
    <submittedName>
        <fullName evidence="1">Predicted protein</fullName>
    </submittedName>
</protein>
<dbReference type="SUPFAM" id="SSF50978">
    <property type="entry name" value="WD40 repeat-like"/>
    <property type="match status" value="1"/>
</dbReference>
<accession>D2VYI9</accession>
<organism evidence="2">
    <name type="scientific">Naegleria gruberi</name>
    <name type="common">Amoeba</name>
    <dbReference type="NCBI Taxonomy" id="5762"/>
    <lineage>
        <taxon>Eukaryota</taxon>
        <taxon>Discoba</taxon>
        <taxon>Heterolobosea</taxon>
        <taxon>Tetramitia</taxon>
        <taxon>Eutetramitia</taxon>
        <taxon>Vahlkampfiidae</taxon>
        <taxon>Naegleria</taxon>
    </lineage>
</organism>
<dbReference type="GeneID" id="8858015"/>
<keyword evidence="2" id="KW-1185">Reference proteome</keyword>
<reference evidence="1 2" key="1">
    <citation type="journal article" date="2010" name="Cell">
        <title>The genome of Naegleria gruberi illuminates early eukaryotic versatility.</title>
        <authorList>
            <person name="Fritz-Laylin L.K."/>
            <person name="Prochnik S.E."/>
            <person name="Ginger M.L."/>
            <person name="Dacks J.B."/>
            <person name="Carpenter M.L."/>
            <person name="Field M.C."/>
            <person name="Kuo A."/>
            <person name="Paredez A."/>
            <person name="Chapman J."/>
            <person name="Pham J."/>
            <person name="Shu S."/>
            <person name="Neupane R."/>
            <person name="Cipriano M."/>
            <person name="Mancuso J."/>
            <person name="Tu H."/>
            <person name="Salamov A."/>
            <person name="Lindquist E."/>
            <person name="Shapiro H."/>
            <person name="Lucas S."/>
            <person name="Grigoriev I.V."/>
            <person name="Cande W.Z."/>
            <person name="Fulton C."/>
            <person name="Rokhsar D.S."/>
            <person name="Dawson S.C."/>
        </authorList>
    </citation>
    <scope>NUCLEOTIDE SEQUENCE [LARGE SCALE GENOMIC DNA]</scope>
    <source>
        <strain evidence="1 2">NEG-M</strain>
    </source>
</reference>
<evidence type="ECO:0000313" key="1">
    <source>
        <dbReference type="EMBL" id="EFC38120.1"/>
    </source>
</evidence>
<dbReference type="VEuPathDB" id="AmoebaDB:NAEGRDRAFT_74137"/>
<gene>
    <name evidence="1" type="ORF">NAEGRDRAFT_74137</name>
</gene>
<dbReference type="KEGG" id="ngr:NAEGRDRAFT_74137"/>
<dbReference type="Proteomes" id="UP000006671">
    <property type="component" value="Unassembled WGS sequence"/>
</dbReference>
<proteinExistence type="predicted"/>
<sequence>MKSHNDEEMNDGQYEYEPKLKKKKIEDHLNNDDDRTRLVFLDGIEKHYMNSLLCKKLCNPSTMTCLEGAKLVVRRTFEISDGISCIQIHQKKQWLLVVTCLKDDSDHIGFKIISLESGVTLHSFRLEIDNDVYGMCIVESEHGDNDIVFLYSHREVLKIKLDTERDLPILNHRSFLQFGDITDLKFIESRNELFVGFTNQLLVFDGEFFVKTKFASESELYRTYYTHYNPIHDQLFVFSNNYPEHVLRKYYGPNFSESEMVMYVDLDDSIGLAELLFEMELDKFYVMRVEDDLFLIEKSNHLLLQKIETDLLIENYSYDRASKTIFGYTRERKVYQLELQLDTYSIDKPLEEDVCLKLEKLGLNLPRVIVKESNTPNAVSFLKQMRSEPKPFAELQFEGVANQSLISEYYEIIENKPVRLDKVRGVHYDFSFSFKTIVQEDLKGLFPTKFPNDEVFLIGGHSVRCDKYCIGVLLSDLHQNGQYLTDFPILVIREKNIFKCKLSDFLGTLKPCISVKLKRDDDTKEFKFKLQEVYEALKNNSLISQISLELNPTILLKSYRNVATKPQFSTLLQVNQELKEHIVTINKTEYLLVDLLVMAQASGKRELIQFQTETFYDSENDE</sequence>
<dbReference type="RefSeq" id="XP_002670864.1">
    <property type="nucleotide sequence ID" value="XM_002670818.1"/>
</dbReference>
<name>D2VYI9_NAEGR</name>
<dbReference type="EMBL" id="GG738911">
    <property type="protein sequence ID" value="EFC38120.1"/>
    <property type="molecule type" value="Genomic_DNA"/>
</dbReference>
<dbReference type="AlphaFoldDB" id="D2VYI9"/>
<dbReference type="InParanoid" id="D2VYI9"/>
<evidence type="ECO:0000313" key="2">
    <source>
        <dbReference type="Proteomes" id="UP000006671"/>
    </source>
</evidence>